<comment type="caution">
    <text evidence="1">The sequence shown here is derived from an EMBL/GenBank/DDBJ whole genome shotgun (WGS) entry which is preliminary data.</text>
</comment>
<organism evidence="1 2">
    <name type="scientific">Dallia pectoralis</name>
    <name type="common">Alaska blackfish</name>
    <dbReference type="NCBI Taxonomy" id="75939"/>
    <lineage>
        <taxon>Eukaryota</taxon>
        <taxon>Metazoa</taxon>
        <taxon>Chordata</taxon>
        <taxon>Craniata</taxon>
        <taxon>Vertebrata</taxon>
        <taxon>Euteleostomi</taxon>
        <taxon>Actinopterygii</taxon>
        <taxon>Neopterygii</taxon>
        <taxon>Teleostei</taxon>
        <taxon>Protacanthopterygii</taxon>
        <taxon>Esociformes</taxon>
        <taxon>Umbridae</taxon>
        <taxon>Dallia</taxon>
    </lineage>
</organism>
<keyword evidence="2" id="KW-1185">Reference proteome</keyword>
<name>A0ACC2GKI7_DALPE</name>
<sequence>MPDELESVHTHTFKLKPFKKVKSCDVCQQAITKEGLICKVCKLGIHKKCEVKLLPPSPPFAHRMRITALLWERR</sequence>
<evidence type="ECO:0000313" key="2">
    <source>
        <dbReference type="Proteomes" id="UP001157502"/>
    </source>
</evidence>
<evidence type="ECO:0000313" key="1">
    <source>
        <dbReference type="EMBL" id="KAJ8004127.1"/>
    </source>
</evidence>
<dbReference type="Proteomes" id="UP001157502">
    <property type="component" value="Chromosome 12"/>
</dbReference>
<proteinExistence type="predicted"/>
<reference evidence="1" key="1">
    <citation type="submission" date="2021-05" db="EMBL/GenBank/DDBJ databases">
        <authorList>
            <person name="Pan Q."/>
            <person name="Jouanno E."/>
            <person name="Zahm M."/>
            <person name="Klopp C."/>
            <person name="Cabau C."/>
            <person name="Louis A."/>
            <person name="Berthelot C."/>
            <person name="Parey E."/>
            <person name="Roest Crollius H."/>
            <person name="Montfort J."/>
            <person name="Robinson-Rechavi M."/>
            <person name="Bouchez O."/>
            <person name="Lampietro C."/>
            <person name="Lopez Roques C."/>
            <person name="Donnadieu C."/>
            <person name="Postlethwait J."/>
            <person name="Bobe J."/>
            <person name="Dillon D."/>
            <person name="Chandos A."/>
            <person name="von Hippel F."/>
            <person name="Guiguen Y."/>
        </authorList>
    </citation>
    <scope>NUCLEOTIDE SEQUENCE</scope>
    <source>
        <strain evidence="1">YG-Jan2019</strain>
    </source>
</reference>
<dbReference type="EMBL" id="CM055739">
    <property type="protein sequence ID" value="KAJ8004127.1"/>
    <property type="molecule type" value="Genomic_DNA"/>
</dbReference>
<accession>A0ACC2GKI7</accession>
<protein>
    <submittedName>
        <fullName evidence="1">Uncharacterized protein</fullName>
    </submittedName>
</protein>
<gene>
    <name evidence="1" type="ORF">DPEC_G00155550</name>
</gene>